<dbReference type="InterPro" id="IPR003587">
    <property type="entry name" value="Hint_dom_N"/>
</dbReference>
<dbReference type="KEGG" id="tum:CBW65_02590"/>
<keyword evidence="2" id="KW-0964">Secreted</keyword>
<evidence type="ECO:0000313" key="5">
    <source>
        <dbReference type="EMBL" id="ARU60076.1"/>
    </source>
</evidence>
<dbReference type="RefSeq" id="WP_087455464.1">
    <property type="nucleotide sequence ID" value="NZ_CP021434.1"/>
</dbReference>
<dbReference type="InterPro" id="IPR027797">
    <property type="entry name" value="PT-TG_dom"/>
</dbReference>
<dbReference type="InterPro" id="IPR026835">
    <property type="entry name" value="YqcG_C"/>
</dbReference>
<dbReference type="EMBL" id="CP021434">
    <property type="protein sequence ID" value="ARU60076.1"/>
    <property type="molecule type" value="Genomic_DNA"/>
</dbReference>
<dbReference type="OrthoDB" id="1432909at2"/>
<dbReference type="PROSITE" id="PS50818">
    <property type="entry name" value="INTEIN_C_TER"/>
    <property type="match status" value="1"/>
</dbReference>
<dbReference type="Pfam" id="PF14449">
    <property type="entry name" value="PT-TG"/>
    <property type="match status" value="1"/>
</dbReference>
<dbReference type="GO" id="GO:0005576">
    <property type="term" value="C:extracellular region"/>
    <property type="evidence" value="ECO:0007669"/>
    <property type="project" value="UniProtKB-SubCell"/>
</dbReference>
<sequence>MMFGFQGRKEQGYLGNLRDRGHHLFYHYDGMGNVTDLTDYLGSEVLKYRYDAFGGVFTQLWTPYNQVGLTGKSYDIKASLMDYSARWYSPSVGRFTTQDSWTGLGDLPQTLNRYAYALNNPINITDPSGHAPCYEDDNGDLRCGYSPNPDDWGNRGGGGGAGSNDDGWYPPPPPPPPNPDEVEPPPLPPWMNKDGRIATLLEKAGMSPAEITTMFQLIAMGVDSIPVLGNIKSAVEAITGYDLITGEKLGFWDRVTSGVTAVIPGGGALKVGLAAGVAAATAIKVAKVAKKTCNCFPEGTLVETEEGPKPIEEIQTGDKVLAKDEVTGEVAYQSVEGTFSRVAEEVYTITFDNQTVEATDDHPFYVNNKGWFRTVNLQPGDQLETASGMLLEIQKIEVEKKQTKVYNFSVEKFHSYFVSDLKIWVHNEVCEIKGTGQVLTTLKGTNEKGQVTSRGGFRKGTVREAWDNAKPGPNGGKLCPTCNKEVTVKPFSGQDRDWDINHTPPWTKREFPADVTRKEVLDNYQDGVDLECPSCNRSAGNRR</sequence>
<gene>
    <name evidence="5" type="ORF">CBW65_02590</name>
</gene>
<evidence type="ECO:0000313" key="6">
    <source>
        <dbReference type="Proteomes" id="UP000195437"/>
    </source>
</evidence>
<dbReference type="Gene3D" id="2.180.10.10">
    <property type="entry name" value="RHS repeat-associated core"/>
    <property type="match status" value="1"/>
</dbReference>
<dbReference type="Pfam" id="PF07591">
    <property type="entry name" value="PT-HINT"/>
    <property type="match status" value="1"/>
</dbReference>
<dbReference type="InterPro" id="IPR030934">
    <property type="entry name" value="Intein_C"/>
</dbReference>
<organism evidence="5 6">
    <name type="scientific">Tumebacillus avium</name>
    <dbReference type="NCBI Taxonomy" id="1903704"/>
    <lineage>
        <taxon>Bacteria</taxon>
        <taxon>Bacillati</taxon>
        <taxon>Bacillota</taxon>
        <taxon>Bacilli</taxon>
        <taxon>Bacillales</taxon>
        <taxon>Alicyclobacillaceae</taxon>
        <taxon>Tumebacillus</taxon>
    </lineage>
</organism>
<dbReference type="Gene3D" id="2.170.16.10">
    <property type="entry name" value="Hedgehog/Intein (Hint) domain"/>
    <property type="match status" value="1"/>
</dbReference>
<dbReference type="CDD" id="cd00081">
    <property type="entry name" value="Hint"/>
    <property type="match status" value="1"/>
</dbReference>
<evidence type="ECO:0000256" key="2">
    <source>
        <dbReference type="ARBA" id="ARBA00022525"/>
    </source>
</evidence>
<dbReference type="InterPro" id="IPR006141">
    <property type="entry name" value="Intein_N"/>
</dbReference>
<dbReference type="PROSITE" id="PS50817">
    <property type="entry name" value="INTEIN_N_TER"/>
    <property type="match status" value="1"/>
</dbReference>
<keyword evidence="6" id="KW-1185">Reference proteome</keyword>
<dbReference type="SMART" id="SM00306">
    <property type="entry name" value="HintN"/>
    <property type="match status" value="1"/>
</dbReference>
<dbReference type="InterPro" id="IPR022385">
    <property type="entry name" value="Rhs_assc_core"/>
</dbReference>
<dbReference type="SUPFAM" id="SSF51294">
    <property type="entry name" value="Hedgehog/intein (Hint) domain"/>
    <property type="match status" value="1"/>
</dbReference>
<evidence type="ECO:0000256" key="1">
    <source>
        <dbReference type="ARBA" id="ARBA00004613"/>
    </source>
</evidence>
<protein>
    <recommendedName>
        <fullName evidence="4">Hint domain-containing protein</fullName>
    </recommendedName>
</protein>
<name>A0A1Y0IJR8_9BACL</name>
<dbReference type="PANTHER" id="PTHR32305:SF15">
    <property type="entry name" value="PROTEIN RHSA-RELATED"/>
    <property type="match status" value="1"/>
</dbReference>
<dbReference type="AlphaFoldDB" id="A0A1Y0IJR8"/>
<dbReference type="InterPro" id="IPR036844">
    <property type="entry name" value="Hint_dom_sf"/>
</dbReference>
<proteinExistence type="predicted"/>
<evidence type="ECO:0000259" key="4">
    <source>
        <dbReference type="SMART" id="SM00306"/>
    </source>
</evidence>
<dbReference type="GO" id="GO:0016539">
    <property type="term" value="P:intein-mediated protein splicing"/>
    <property type="evidence" value="ECO:0007669"/>
    <property type="project" value="InterPro"/>
</dbReference>
<dbReference type="InterPro" id="IPR050708">
    <property type="entry name" value="T6SS_VgrG/RHS"/>
</dbReference>
<feature type="domain" description="Hint" evidence="4">
    <location>
        <begin position="293"/>
        <end position="387"/>
    </location>
</feature>
<dbReference type="Pfam" id="PF14410">
    <property type="entry name" value="GH-E"/>
    <property type="match status" value="1"/>
</dbReference>
<comment type="subcellular location">
    <subcellularLocation>
        <location evidence="1">Secreted</location>
    </subcellularLocation>
</comment>
<dbReference type="Proteomes" id="UP000195437">
    <property type="component" value="Chromosome"/>
</dbReference>
<dbReference type="NCBIfam" id="TIGR03696">
    <property type="entry name" value="Rhs_assc_core"/>
    <property type="match status" value="1"/>
</dbReference>
<accession>A0A1Y0IJR8</accession>
<evidence type="ECO:0000256" key="3">
    <source>
        <dbReference type="SAM" id="MobiDB-lite"/>
    </source>
</evidence>
<feature type="region of interest" description="Disordered" evidence="3">
    <location>
        <begin position="142"/>
        <end position="191"/>
    </location>
</feature>
<reference evidence="6" key="1">
    <citation type="submission" date="2017-05" db="EMBL/GenBank/DDBJ databases">
        <authorList>
            <person name="Sung H."/>
        </authorList>
    </citation>
    <scope>NUCLEOTIDE SEQUENCE [LARGE SCALE GENOMIC DNA]</scope>
    <source>
        <strain evidence="6">AR23208</strain>
    </source>
</reference>
<dbReference type="PANTHER" id="PTHR32305">
    <property type="match status" value="1"/>
</dbReference>
<feature type="compositionally biased region" description="Pro residues" evidence="3">
    <location>
        <begin position="169"/>
        <end position="189"/>
    </location>
</feature>